<dbReference type="RefSeq" id="WP_342126565.1">
    <property type="nucleotide sequence ID" value="NZ_JBCAUS010000002.1"/>
</dbReference>
<accession>A0ABU9KR54</accession>
<evidence type="ECO:0000256" key="2">
    <source>
        <dbReference type="ARBA" id="ARBA00022737"/>
    </source>
</evidence>
<evidence type="ECO:0000259" key="5">
    <source>
        <dbReference type="Pfam" id="PF05048"/>
    </source>
</evidence>
<keyword evidence="4" id="KW-0472">Membrane</keyword>
<keyword evidence="7" id="KW-1185">Reference proteome</keyword>
<name>A0ABU9KR54_9EURY</name>
<keyword evidence="2" id="KW-0677">Repeat</keyword>
<keyword evidence="3" id="KW-0833">Ubl conjugation pathway</keyword>
<dbReference type="PANTHER" id="PTHR22990:SF15">
    <property type="entry name" value="F-BOX ONLY PROTEIN 10"/>
    <property type="match status" value="1"/>
</dbReference>
<evidence type="ECO:0000313" key="7">
    <source>
        <dbReference type="Proteomes" id="UP001396646"/>
    </source>
</evidence>
<dbReference type="InterPro" id="IPR051550">
    <property type="entry name" value="SCF-Subunits/Alg-Epimerases"/>
</dbReference>
<feature type="domain" description="Periplasmic copper-binding protein NosD beta helix" evidence="5">
    <location>
        <begin position="54"/>
        <end position="267"/>
    </location>
</feature>
<feature type="transmembrane region" description="Helical" evidence="4">
    <location>
        <begin position="12"/>
        <end position="31"/>
    </location>
</feature>
<comment type="pathway">
    <text evidence="1">Protein modification; protein ubiquitination.</text>
</comment>
<dbReference type="InterPro" id="IPR007742">
    <property type="entry name" value="NosD_dom"/>
</dbReference>
<dbReference type="SUPFAM" id="SSF51126">
    <property type="entry name" value="Pectin lyase-like"/>
    <property type="match status" value="1"/>
</dbReference>
<gene>
    <name evidence="6" type="ORF">WOA13_03285</name>
</gene>
<evidence type="ECO:0000256" key="1">
    <source>
        <dbReference type="ARBA" id="ARBA00004906"/>
    </source>
</evidence>
<keyword evidence="4" id="KW-1133">Transmembrane helix</keyword>
<evidence type="ECO:0000256" key="4">
    <source>
        <dbReference type="SAM" id="Phobius"/>
    </source>
</evidence>
<reference evidence="6 7" key="1">
    <citation type="submission" date="2024-04" db="EMBL/GenBank/DDBJ databases">
        <title>Methanococcoides sp. LMO-2.</title>
        <authorList>
            <person name="Liang L."/>
        </authorList>
    </citation>
    <scope>NUCLEOTIDE SEQUENCE [LARGE SCALE GENOMIC DNA]</scope>
    <source>
        <strain evidence="6 7">LMO-2</strain>
    </source>
</reference>
<dbReference type="Pfam" id="PF05048">
    <property type="entry name" value="NosD"/>
    <property type="match status" value="1"/>
</dbReference>
<feature type="transmembrane region" description="Helical" evidence="4">
    <location>
        <begin position="279"/>
        <end position="297"/>
    </location>
</feature>
<dbReference type="NCBIfam" id="TIGR03804">
    <property type="entry name" value="para_beta_helix"/>
    <property type="match status" value="3"/>
</dbReference>
<dbReference type="InterPro" id="IPR011050">
    <property type="entry name" value="Pectin_lyase_fold/virulence"/>
</dbReference>
<organism evidence="6 7">
    <name type="scientific">Methanococcoides cohabitans</name>
    <dbReference type="NCBI Taxonomy" id="3136559"/>
    <lineage>
        <taxon>Archaea</taxon>
        <taxon>Methanobacteriati</taxon>
        <taxon>Methanobacteriota</taxon>
        <taxon>Stenosarchaea group</taxon>
        <taxon>Methanomicrobia</taxon>
        <taxon>Methanosarcinales</taxon>
        <taxon>Methanosarcinaceae</taxon>
        <taxon>Methanococcoides</taxon>
    </lineage>
</organism>
<dbReference type="EMBL" id="JBCAUS010000002">
    <property type="protein sequence ID" value="MEL4304865.1"/>
    <property type="molecule type" value="Genomic_DNA"/>
</dbReference>
<dbReference type="Proteomes" id="UP001396646">
    <property type="component" value="Unassembled WGS sequence"/>
</dbReference>
<protein>
    <submittedName>
        <fullName evidence="6">NosD domain-containing protein</fullName>
    </submittedName>
</protein>
<proteinExistence type="predicted"/>
<comment type="caution">
    <text evidence="6">The sequence shown here is derived from an EMBL/GenBank/DDBJ whole genome shotgun (WGS) entry which is preliminary data.</text>
</comment>
<sequence length="305" mass="33303">MIMELLKGRTCLTIIICLVMTLVFMIVPLTVNAATITVDDNGPADFVLIQDAVNSSKNGDTIVVYPGSYVGNLYIDKEIKLTSEANDHDEVYVYATNPDDPVIHINADNVIIRGFALLGVEEFDQTGIFLDEVSGNVIGNNDVLILKYGICLLNSSNNTIAGNTINPDNYEVFSSSGHNPADIGIKLYLSDNNILSNNVVNSNNDMGISLQISGNNTLDNNRISQNGVGIDLVSFSQGNIITNNSLSNNLKDIESDGTAVNNISNNEVTFREEKEERSFNISITLILFSAVFVLFIMRKMRGMAF</sequence>
<dbReference type="Gene3D" id="2.160.20.10">
    <property type="entry name" value="Single-stranded right-handed beta-helix, Pectin lyase-like"/>
    <property type="match status" value="1"/>
</dbReference>
<dbReference type="InterPro" id="IPR012334">
    <property type="entry name" value="Pectin_lyas_fold"/>
</dbReference>
<evidence type="ECO:0000313" key="6">
    <source>
        <dbReference type="EMBL" id="MEL4304865.1"/>
    </source>
</evidence>
<dbReference type="InterPro" id="IPR006626">
    <property type="entry name" value="PbH1"/>
</dbReference>
<dbReference type="PANTHER" id="PTHR22990">
    <property type="entry name" value="F-BOX ONLY PROTEIN"/>
    <property type="match status" value="1"/>
</dbReference>
<keyword evidence="4" id="KW-0812">Transmembrane</keyword>
<dbReference type="InterPro" id="IPR022441">
    <property type="entry name" value="Para_beta_helix_rpt-2"/>
</dbReference>
<evidence type="ECO:0000256" key="3">
    <source>
        <dbReference type="ARBA" id="ARBA00022786"/>
    </source>
</evidence>
<dbReference type="SMART" id="SM00710">
    <property type="entry name" value="PbH1"/>
    <property type="match status" value="4"/>
</dbReference>